<dbReference type="RefSeq" id="WP_071456959.1">
    <property type="nucleotide sequence ID" value="NZ_CP017267.1"/>
</dbReference>
<dbReference type="Gene3D" id="1.10.1790.10">
    <property type="entry name" value="PRD domain"/>
    <property type="match status" value="1"/>
</dbReference>
<dbReference type="SUPFAM" id="SSF63520">
    <property type="entry name" value="PTS-regulatory domain, PRD"/>
    <property type="match status" value="1"/>
</dbReference>
<dbReference type="PROSITE" id="PS51096">
    <property type="entry name" value="PTS_EIIA_TYPE_4"/>
    <property type="match status" value="1"/>
</dbReference>
<evidence type="ECO:0000256" key="3">
    <source>
        <dbReference type="ARBA" id="ARBA00022741"/>
    </source>
</evidence>
<dbReference type="GO" id="GO:0003677">
    <property type="term" value="F:DNA binding"/>
    <property type="evidence" value="ECO:0007669"/>
    <property type="project" value="UniProtKB-KW"/>
</dbReference>
<keyword evidence="5" id="KW-0238">DNA-binding</keyword>
<dbReference type="InterPro" id="IPR058031">
    <property type="entry name" value="AAA_lid_NorR"/>
</dbReference>
<dbReference type="GO" id="GO:0006355">
    <property type="term" value="P:regulation of DNA-templated transcription"/>
    <property type="evidence" value="ECO:0007669"/>
    <property type="project" value="InterPro"/>
</dbReference>
<keyword evidence="10" id="KW-1185">Reference proteome</keyword>
<dbReference type="InterPro" id="IPR025662">
    <property type="entry name" value="Sigma_54_int_dom_ATP-bd_1"/>
</dbReference>
<dbReference type="SUPFAM" id="SSF46785">
    <property type="entry name" value="Winged helix' DNA-binding domain"/>
    <property type="match status" value="1"/>
</dbReference>
<dbReference type="KEGG" id="vte:BHY08_05690"/>
<dbReference type="Pfam" id="PF03610">
    <property type="entry name" value="EIIA-man"/>
    <property type="match status" value="1"/>
</dbReference>
<dbReference type="Proteomes" id="UP000191200">
    <property type="component" value="Chromosome"/>
</dbReference>
<dbReference type="GO" id="GO:0016020">
    <property type="term" value="C:membrane"/>
    <property type="evidence" value="ECO:0007669"/>
    <property type="project" value="InterPro"/>
</dbReference>
<dbReference type="InterPro" id="IPR004701">
    <property type="entry name" value="PTS_EIIA_man-typ"/>
</dbReference>
<evidence type="ECO:0000259" key="6">
    <source>
        <dbReference type="PROSITE" id="PS50045"/>
    </source>
</evidence>
<dbReference type="Pfam" id="PF00874">
    <property type="entry name" value="PRD"/>
    <property type="match status" value="1"/>
</dbReference>
<feature type="domain" description="Sigma-54 factor interaction" evidence="6">
    <location>
        <begin position="105"/>
        <end position="339"/>
    </location>
</feature>
<evidence type="ECO:0000259" key="8">
    <source>
        <dbReference type="PROSITE" id="PS51372"/>
    </source>
</evidence>
<dbReference type="Pfam" id="PF25601">
    <property type="entry name" value="AAA_lid_14"/>
    <property type="match status" value="1"/>
</dbReference>
<keyword evidence="2" id="KW-0808">Transferase</keyword>
<evidence type="ECO:0000313" key="10">
    <source>
        <dbReference type="Proteomes" id="UP000191200"/>
    </source>
</evidence>
<dbReference type="InterPro" id="IPR025943">
    <property type="entry name" value="Sigma_54_int_dom_ATP-bd_2"/>
</dbReference>
<dbReference type="PANTHER" id="PTHR32071">
    <property type="entry name" value="TRANSCRIPTIONAL REGULATORY PROTEIN"/>
    <property type="match status" value="1"/>
</dbReference>
<name>A0A1J0A601_9ENTE</name>
<dbReference type="GO" id="GO:0005524">
    <property type="term" value="F:ATP binding"/>
    <property type="evidence" value="ECO:0007669"/>
    <property type="project" value="UniProtKB-KW"/>
</dbReference>
<gene>
    <name evidence="9" type="ORF">BHY08_05690</name>
</gene>
<dbReference type="PROSITE" id="PS50045">
    <property type="entry name" value="SIGMA54_INTERACT_4"/>
    <property type="match status" value="1"/>
</dbReference>
<evidence type="ECO:0000259" key="7">
    <source>
        <dbReference type="PROSITE" id="PS51096"/>
    </source>
</evidence>
<dbReference type="GO" id="GO:0016740">
    <property type="term" value="F:transferase activity"/>
    <property type="evidence" value="ECO:0007669"/>
    <property type="project" value="UniProtKB-KW"/>
</dbReference>
<proteinExistence type="predicted"/>
<dbReference type="Gene3D" id="3.40.50.300">
    <property type="entry name" value="P-loop containing nucleotide triphosphate hydrolases"/>
    <property type="match status" value="1"/>
</dbReference>
<dbReference type="SUPFAM" id="SSF53062">
    <property type="entry name" value="PTS system fructose IIA component-like"/>
    <property type="match status" value="1"/>
</dbReference>
<dbReference type="InterPro" id="IPR027417">
    <property type="entry name" value="P-loop_NTPase"/>
</dbReference>
<feature type="domain" description="PRD" evidence="8">
    <location>
        <begin position="814"/>
        <end position="920"/>
    </location>
</feature>
<evidence type="ECO:0000256" key="5">
    <source>
        <dbReference type="ARBA" id="ARBA00023125"/>
    </source>
</evidence>
<keyword evidence="3" id="KW-0547">Nucleotide-binding</keyword>
<dbReference type="Gene3D" id="3.40.50.510">
    <property type="entry name" value="Phosphotransferase system, mannose-type IIA component"/>
    <property type="match status" value="1"/>
</dbReference>
<reference evidence="9 10" key="1">
    <citation type="submission" date="2016-09" db="EMBL/GenBank/DDBJ databases">
        <title>Vagococcus teuberi sp. nov., isolated from the Malian artisanal sour milk fene.</title>
        <authorList>
            <person name="Wullschleger S."/>
            <person name="Seifert C."/>
            <person name="Baumgartner S."/>
            <person name="Lacroix C."/>
            <person name="Bonfoh B."/>
            <person name="Stevens M.J."/>
            <person name="Meile L."/>
        </authorList>
    </citation>
    <scope>NUCLEOTIDE SEQUENCE [LARGE SCALE GENOMIC DNA]</scope>
    <source>
        <strain evidence="9 10">DSM 21459</strain>
    </source>
</reference>
<dbReference type="SUPFAM" id="SSF52540">
    <property type="entry name" value="P-loop containing nucleoside triphosphate hydrolases"/>
    <property type="match status" value="1"/>
</dbReference>
<evidence type="ECO:0000256" key="4">
    <source>
        <dbReference type="ARBA" id="ARBA00022840"/>
    </source>
</evidence>
<dbReference type="STRING" id="519472.BHY08_05690"/>
<sequence length="923" mass="106992">MKKKIIAYLDNQTSFFSFDYVSDVFTASKIAEIFNVKRNTISHYLNQLTSEGKLIKVNSRPVFYLSKKTFEEENFKLKKNVYSSFQEILNEKPYFKKERDFFSLMIGHNQSLNRAIDQIKMSLAYPNNGLPVLITGESGTGKSYLVKLVYEYCIENDILKEDAPFITLNCAQYANNPELLTSNLFGYVKGAFTGANETQQGIFESANEGILFLDEVHRLNAEAQEKLFTYLDQHIIYRVGDNSHPLHINTRLFFATTEDLESNFLTTFIRRIPIQITLPSIKERSRNERIELIYSFFISERHIIQKDISISSQVINLLAGNHFKGNIGELKNCVKVTVAKAFMEQKSEQVVNISIHYLPSYLLRDTEQLVYNIDENKILIKSDTTLQQMIKINQLTQKGVIETFEKVLLIYRENHQDLSICEEEIKKHINKLFDELFFSKQRYSQYELLVYVTQYIRETFRQMRTAYGIQFNGNSVYALSYYLLQRGSTKWYPENDELSKSIAHLNQEIKSLYPDSYHYVSRILNICQPLIDLDIALMDYIILTLYFKKIDWKKEQGIPKAIIVAHGYATASSISNVVNRLLEKEIFEAFDMPLETTTKQISEEIINYCTQNELSNGLIILVDMGSLRELYQFFPKQIETPIIVVNNVSTPLALSIGENIQKKLPFEEMIEQSVDSAKLDWEIIYPQENRKKVLLTVCQTGIGTARQINQLLEKSLPVSCDLKIMPYSYESLHVNKKDDTIFSVYDVLGIVGTENPNIENLMYVSLEELISGQDTNRLMDGLSSVMTKEEKDLFNKRIIRSFSLEKVIQSVTILDTDKVIHEIEDFFREIEFLFNLLLGNNVKIALYVHISCLIERLIRNIPIETYSQYDELAQCHQRELSLIKKAFSVIESDYSVNVPNSEVAYVYDIIFKKSDISMIESDF</sequence>
<dbReference type="InterPro" id="IPR003593">
    <property type="entry name" value="AAA+_ATPase"/>
</dbReference>
<dbReference type="CDD" id="cd00009">
    <property type="entry name" value="AAA"/>
    <property type="match status" value="1"/>
</dbReference>
<dbReference type="InterPro" id="IPR011608">
    <property type="entry name" value="PRD"/>
</dbReference>
<keyword evidence="4" id="KW-0067">ATP-binding</keyword>
<dbReference type="InterPro" id="IPR036662">
    <property type="entry name" value="PTS_EIIA_man-typ_sf"/>
</dbReference>
<dbReference type="SMART" id="SM00382">
    <property type="entry name" value="AAA"/>
    <property type="match status" value="1"/>
</dbReference>
<organism evidence="9 10">
    <name type="scientific">Vagococcus teuberi</name>
    <dbReference type="NCBI Taxonomy" id="519472"/>
    <lineage>
        <taxon>Bacteria</taxon>
        <taxon>Bacillati</taxon>
        <taxon>Bacillota</taxon>
        <taxon>Bacilli</taxon>
        <taxon>Lactobacillales</taxon>
        <taxon>Enterococcaceae</taxon>
        <taxon>Vagococcus</taxon>
    </lineage>
</organism>
<feature type="domain" description="PTS EIIA type-4" evidence="7">
    <location>
        <begin position="558"/>
        <end position="693"/>
    </location>
</feature>
<evidence type="ECO:0000256" key="2">
    <source>
        <dbReference type="ARBA" id="ARBA00022679"/>
    </source>
</evidence>
<dbReference type="PROSITE" id="PS51372">
    <property type="entry name" value="PRD_2"/>
    <property type="match status" value="1"/>
</dbReference>
<dbReference type="PANTHER" id="PTHR32071:SF38">
    <property type="entry name" value="PSP OPERON TRANSCRIPTIONAL ACTIVATOR"/>
    <property type="match status" value="1"/>
</dbReference>
<dbReference type="InterPro" id="IPR036634">
    <property type="entry name" value="PRD_sf"/>
</dbReference>
<dbReference type="OrthoDB" id="9771372at2"/>
<dbReference type="InterPro" id="IPR036390">
    <property type="entry name" value="WH_DNA-bd_sf"/>
</dbReference>
<dbReference type="EMBL" id="CP017267">
    <property type="protein sequence ID" value="APB31365.1"/>
    <property type="molecule type" value="Genomic_DNA"/>
</dbReference>
<dbReference type="Gene3D" id="1.10.10.10">
    <property type="entry name" value="Winged helix-like DNA-binding domain superfamily/Winged helix DNA-binding domain"/>
    <property type="match status" value="1"/>
</dbReference>
<dbReference type="GO" id="GO:0009401">
    <property type="term" value="P:phosphoenolpyruvate-dependent sugar phosphotransferase system"/>
    <property type="evidence" value="ECO:0007669"/>
    <property type="project" value="InterPro"/>
</dbReference>
<dbReference type="InterPro" id="IPR002078">
    <property type="entry name" value="Sigma_54_int"/>
</dbReference>
<dbReference type="PROSITE" id="PS00675">
    <property type="entry name" value="SIGMA54_INTERACT_1"/>
    <property type="match status" value="1"/>
</dbReference>
<dbReference type="PROSITE" id="PS00676">
    <property type="entry name" value="SIGMA54_INTERACT_2"/>
    <property type="match status" value="1"/>
</dbReference>
<protein>
    <recommendedName>
        <fullName evidence="1">DNA translocase FtsK</fullName>
    </recommendedName>
</protein>
<evidence type="ECO:0000313" key="9">
    <source>
        <dbReference type="EMBL" id="APB31365.1"/>
    </source>
</evidence>
<dbReference type="AlphaFoldDB" id="A0A1J0A601"/>
<accession>A0A1J0A601</accession>
<evidence type="ECO:0000256" key="1">
    <source>
        <dbReference type="ARBA" id="ARBA00020887"/>
    </source>
</evidence>
<dbReference type="InterPro" id="IPR036388">
    <property type="entry name" value="WH-like_DNA-bd_sf"/>
</dbReference>
<dbReference type="Pfam" id="PF00158">
    <property type="entry name" value="Sigma54_activat"/>
    <property type="match status" value="1"/>
</dbReference>